<dbReference type="EMBL" id="JACIJC010000002">
    <property type="protein sequence ID" value="MBB5685703.1"/>
    <property type="molecule type" value="Genomic_DNA"/>
</dbReference>
<gene>
    <name evidence="1" type="ORF">FHS49_001711</name>
</gene>
<protein>
    <submittedName>
        <fullName evidence="1">Uncharacterized protein</fullName>
    </submittedName>
</protein>
<accession>A0A7W9AHC0</accession>
<evidence type="ECO:0000313" key="1">
    <source>
        <dbReference type="EMBL" id="MBB5685703.1"/>
    </source>
</evidence>
<dbReference type="RefSeq" id="WP_184017241.1">
    <property type="nucleotide sequence ID" value="NZ_JACIJC010000002.1"/>
</dbReference>
<evidence type="ECO:0000313" key="2">
    <source>
        <dbReference type="Proteomes" id="UP000549617"/>
    </source>
</evidence>
<sequence length="57" mass="6228">MDREHPIFVELRSTDAQLAAEVADRLGVVLPPACIAGVAANARLLQWHVDVLRGLPR</sequence>
<proteinExistence type="predicted"/>
<organism evidence="1 2">
    <name type="scientific">Sphingobium boeckii</name>
    <dbReference type="NCBI Taxonomy" id="1082345"/>
    <lineage>
        <taxon>Bacteria</taxon>
        <taxon>Pseudomonadati</taxon>
        <taxon>Pseudomonadota</taxon>
        <taxon>Alphaproteobacteria</taxon>
        <taxon>Sphingomonadales</taxon>
        <taxon>Sphingomonadaceae</taxon>
        <taxon>Sphingobium</taxon>
    </lineage>
</organism>
<comment type="caution">
    <text evidence="1">The sequence shown here is derived from an EMBL/GenBank/DDBJ whole genome shotgun (WGS) entry which is preliminary data.</text>
</comment>
<name>A0A7W9AHC0_9SPHN</name>
<dbReference type="Proteomes" id="UP000549617">
    <property type="component" value="Unassembled WGS sequence"/>
</dbReference>
<reference evidence="1 2" key="1">
    <citation type="submission" date="2020-08" db="EMBL/GenBank/DDBJ databases">
        <title>Genomic Encyclopedia of Type Strains, Phase IV (KMG-IV): sequencing the most valuable type-strain genomes for metagenomic binning, comparative biology and taxonomic classification.</title>
        <authorList>
            <person name="Goeker M."/>
        </authorList>
    </citation>
    <scope>NUCLEOTIDE SEQUENCE [LARGE SCALE GENOMIC DNA]</scope>
    <source>
        <strain evidence="1 2">DSM 25079</strain>
    </source>
</reference>
<keyword evidence="2" id="KW-1185">Reference proteome</keyword>
<dbReference type="AlphaFoldDB" id="A0A7W9AHC0"/>